<sequence length="206" mass="22713">MITTKQAQQFSVDLPPTEMGRCTPLDPLIFYGFVGECLLWNPQGAGVLNVIHRMPTGIAALELNGPFFPLRLQGWPYQRRSWVNFSDYAGTLQKSPLSVPEKDSGTLDPSQQALLLAAECLVPTEQVRSLLKISRIVYSPPLEFVIGPTTSEEAREEGWVVLNPFNRKVQNAFPRLAVLVEAGGNGLLEYIETVANQSVSLTVCPN</sequence>
<proteinExistence type="predicted"/>
<comment type="caution">
    <text evidence="1">The sequence shown here is derived from an EMBL/GenBank/DDBJ whole genome shotgun (WGS) entry which is preliminary data.</text>
</comment>
<name>A0A955KVR6_9BACT</name>
<evidence type="ECO:0000313" key="2">
    <source>
        <dbReference type="Proteomes" id="UP000748332"/>
    </source>
</evidence>
<dbReference type="Proteomes" id="UP000748332">
    <property type="component" value="Unassembled WGS sequence"/>
</dbReference>
<dbReference type="EMBL" id="JAGQLM010000111">
    <property type="protein sequence ID" value="MCA9375199.1"/>
    <property type="molecule type" value="Genomic_DNA"/>
</dbReference>
<protein>
    <submittedName>
        <fullName evidence="1">Uncharacterized protein</fullName>
    </submittedName>
</protein>
<reference evidence="1" key="2">
    <citation type="journal article" date="2021" name="Microbiome">
        <title>Successional dynamics and alternative stable states in a saline activated sludge microbial community over 9 years.</title>
        <authorList>
            <person name="Wang Y."/>
            <person name="Ye J."/>
            <person name="Ju F."/>
            <person name="Liu L."/>
            <person name="Boyd J.A."/>
            <person name="Deng Y."/>
            <person name="Parks D.H."/>
            <person name="Jiang X."/>
            <person name="Yin X."/>
            <person name="Woodcroft B.J."/>
            <person name="Tyson G.W."/>
            <person name="Hugenholtz P."/>
            <person name="Polz M.F."/>
            <person name="Zhang T."/>
        </authorList>
    </citation>
    <scope>NUCLEOTIDE SEQUENCE</scope>
    <source>
        <strain evidence="1">HKST-UBA16</strain>
    </source>
</reference>
<gene>
    <name evidence="1" type="ORF">KC622_02615</name>
</gene>
<organism evidence="1 2">
    <name type="scientific">Candidatus Dojkabacteria bacterium</name>
    <dbReference type="NCBI Taxonomy" id="2099670"/>
    <lineage>
        <taxon>Bacteria</taxon>
        <taxon>Candidatus Dojkabacteria</taxon>
    </lineage>
</organism>
<dbReference type="AlphaFoldDB" id="A0A955KVR6"/>
<reference evidence="1" key="1">
    <citation type="submission" date="2020-04" db="EMBL/GenBank/DDBJ databases">
        <authorList>
            <person name="Zhang T."/>
        </authorList>
    </citation>
    <scope>NUCLEOTIDE SEQUENCE</scope>
    <source>
        <strain evidence="1">HKST-UBA16</strain>
    </source>
</reference>
<evidence type="ECO:0000313" key="1">
    <source>
        <dbReference type="EMBL" id="MCA9375199.1"/>
    </source>
</evidence>
<accession>A0A955KVR6</accession>